<protein>
    <submittedName>
        <fullName evidence="1">Mitochondrial protein</fullName>
    </submittedName>
</protein>
<dbReference type="EMBL" id="QJKJ01008483">
    <property type="protein sequence ID" value="RDX79618.1"/>
    <property type="molecule type" value="Genomic_DNA"/>
</dbReference>
<reference evidence="1" key="1">
    <citation type="submission" date="2018-05" db="EMBL/GenBank/DDBJ databases">
        <title>Draft genome of Mucuna pruriens seed.</title>
        <authorList>
            <person name="Nnadi N.E."/>
            <person name="Vos R."/>
            <person name="Hasami M.H."/>
            <person name="Devisetty U.K."/>
            <person name="Aguiy J.C."/>
        </authorList>
    </citation>
    <scope>NUCLEOTIDE SEQUENCE [LARGE SCALE GENOMIC DNA]</scope>
    <source>
        <strain evidence="1">JCA_2017</strain>
    </source>
</reference>
<dbReference type="AlphaFoldDB" id="A0A371FMQ2"/>
<sequence length="270" mass="31292">MVQIWRLPIHVNGLLGNYNKPSLLLMGLCFLRWKKIVLWGAKPLSIKLINNKIFTQITPLITLRSILALLIHQKNILIIFQWNYSLQQHPLWFNQQIIKDRFSIPLILMNELGDSTNKLWRKIFGYAIWANQCLYLLPSVDESCFPLFFVRRLLSSFLIDILIYSRILEDHMGHFITSKGVSTDPSKIQVVAGWPRPSNIKQLRGFLGLAEYCRHFALKKGLISTLMLSLLKFSKPFVKETNAFSSGINIVLMQDKYPIAYISKDLESKQ</sequence>
<dbReference type="InterPro" id="IPR051320">
    <property type="entry name" value="Viral_Replic_Matur_Polypro"/>
</dbReference>
<organism evidence="1 2">
    <name type="scientific">Mucuna pruriens</name>
    <name type="common">Velvet bean</name>
    <name type="synonym">Dolichos pruriens</name>
    <dbReference type="NCBI Taxonomy" id="157652"/>
    <lineage>
        <taxon>Eukaryota</taxon>
        <taxon>Viridiplantae</taxon>
        <taxon>Streptophyta</taxon>
        <taxon>Embryophyta</taxon>
        <taxon>Tracheophyta</taxon>
        <taxon>Spermatophyta</taxon>
        <taxon>Magnoliopsida</taxon>
        <taxon>eudicotyledons</taxon>
        <taxon>Gunneridae</taxon>
        <taxon>Pentapetalae</taxon>
        <taxon>rosids</taxon>
        <taxon>fabids</taxon>
        <taxon>Fabales</taxon>
        <taxon>Fabaceae</taxon>
        <taxon>Papilionoideae</taxon>
        <taxon>50 kb inversion clade</taxon>
        <taxon>NPAAA clade</taxon>
        <taxon>indigoferoid/millettioid clade</taxon>
        <taxon>Phaseoleae</taxon>
        <taxon>Mucuna</taxon>
    </lineage>
</organism>
<dbReference type="STRING" id="157652.A0A371FMQ2"/>
<dbReference type="SUPFAM" id="SSF56672">
    <property type="entry name" value="DNA/RNA polymerases"/>
    <property type="match status" value="1"/>
</dbReference>
<gene>
    <name evidence="1" type="ORF">CR513_39939</name>
</gene>
<feature type="non-terminal residue" evidence="1">
    <location>
        <position position="1"/>
    </location>
</feature>
<evidence type="ECO:0000313" key="2">
    <source>
        <dbReference type="Proteomes" id="UP000257109"/>
    </source>
</evidence>
<dbReference type="Gene3D" id="3.30.70.270">
    <property type="match status" value="1"/>
</dbReference>
<proteinExistence type="predicted"/>
<accession>A0A371FMQ2</accession>
<comment type="caution">
    <text evidence="1">The sequence shown here is derived from an EMBL/GenBank/DDBJ whole genome shotgun (WGS) entry which is preliminary data.</text>
</comment>
<evidence type="ECO:0000313" key="1">
    <source>
        <dbReference type="EMBL" id="RDX79618.1"/>
    </source>
</evidence>
<keyword evidence="2" id="KW-1185">Reference proteome</keyword>
<dbReference type="InterPro" id="IPR043502">
    <property type="entry name" value="DNA/RNA_pol_sf"/>
</dbReference>
<dbReference type="Proteomes" id="UP000257109">
    <property type="component" value="Unassembled WGS sequence"/>
</dbReference>
<dbReference type="InterPro" id="IPR043128">
    <property type="entry name" value="Rev_trsase/Diguanyl_cyclase"/>
</dbReference>
<dbReference type="PANTHER" id="PTHR33064">
    <property type="entry name" value="POL PROTEIN"/>
    <property type="match status" value="1"/>
</dbReference>
<name>A0A371FMQ2_MUCPR</name>
<dbReference type="PANTHER" id="PTHR33064:SF37">
    <property type="entry name" value="RIBONUCLEASE H"/>
    <property type="match status" value="1"/>
</dbReference>